<dbReference type="OrthoDB" id="40902at2759"/>
<dbReference type="PRINTS" id="PR00047">
    <property type="entry name" value="STROIDFINGER"/>
</dbReference>
<dbReference type="KEGG" id="dpte:113794327"/>
<evidence type="ECO:0000313" key="14">
    <source>
        <dbReference type="RefSeq" id="XP_027200244.1"/>
    </source>
</evidence>
<dbReference type="FunCoup" id="A0A6P6Y6U4">
    <property type="interactions" value="1698"/>
</dbReference>
<evidence type="ECO:0000256" key="5">
    <source>
        <dbReference type="ARBA" id="ARBA00023015"/>
    </source>
</evidence>
<protein>
    <submittedName>
        <fullName evidence="14">Nuclear hormone receptor HR78-like</fullName>
    </submittedName>
</protein>
<dbReference type="Proteomes" id="UP000515146">
    <property type="component" value="Unplaced"/>
</dbReference>
<evidence type="ECO:0000256" key="1">
    <source>
        <dbReference type="ARBA" id="ARBA00004123"/>
    </source>
</evidence>
<comment type="subcellular location">
    <subcellularLocation>
        <location evidence="1">Nucleus</location>
    </subcellularLocation>
</comment>
<evidence type="ECO:0000259" key="11">
    <source>
        <dbReference type="PROSITE" id="PS51030"/>
    </source>
</evidence>
<dbReference type="FunFam" id="3.30.50.10:FF:000015">
    <property type="entry name" value="Nuclear receptor subfamily 2, group C, member 1"/>
    <property type="match status" value="1"/>
</dbReference>
<dbReference type="GO" id="GO:0043565">
    <property type="term" value="F:sequence-specific DNA binding"/>
    <property type="evidence" value="ECO:0007669"/>
    <property type="project" value="InterPro"/>
</dbReference>
<feature type="compositionally biased region" description="Low complexity" evidence="10">
    <location>
        <begin position="284"/>
        <end position="303"/>
    </location>
</feature>
<dbReference type="GO" id="GO:0008270">
    <property type="term" value="F:zinc ion binding"/>
    <property type="evidence" value="ECO:0007669"/>
    <property type="project" value="UniProtKB-KW"/>
</dbReference>
<keyword evidence="8" id="KW-0675">Receptor</keyword>
<evidence type="ECO:0000256" key="10">
    <source>
        <dbReference type="SAM" id="MobiDB-lite"/>
    </source>
</evidence>
<keyword evidence="13" id="KW-1185">Reference proteome</keyword>
<dbReference type="RefSeq" id="XP_027200244.1">
    <property type="nucleotide sequence ID" value="XM_027344443.1"/>
</dbReference>
<dbReference type="GO" id="GO:0005634">
    <property type="term" value="C:nucleus"/>
    <property type="evidence" value="ECO:0007669"/>
    <property type="project" value="UniProtKB-SubCell"/>
</dbReference>
<dbReference type="SUPFAM" id="SSF48508">
    <property type="entry name" value="Nuclear receptor ligand-binding domain"/>
    <property type="match status" value="1"/>
</dbReference>
<keyword evidence="3" id="KW-0863">Zinc-finger</keyword>
<feature type="region of interest" description="Disordered" evidence="10">
    <location>
        <begin position="93"/>
        <end position="168"/>
    </location>
</feature>
<dbReference type="SMART" id="SM00399">
    <property type="entry name" value="ZnF_C4"/>
    <property type="match status" value="1"/>
</dbReference>
<keyword evidence="9" id="KW-0539">Nucleus</keyword>
<evidence type="ECO:0000256" key="7">
    <source>
        <dbReference type="ARBA" id="ARBA00023163"/>
    </source>
</evidence>
<sequence length="870" mass="95508">MASSSSSSSQYSEMVNNNNNNKSMILNDNSRSNDMNNTYQNMKCEPEDSRSSGAENSIGGDDPETEFISVPTSPSAVVGMGIDYNSPYNSGSEYQMIVHSPNDNDGGDGGDNNNNDNLDLGGGRSPSPSSSSHHNNNSINLNTTTINNNNNNNQNANQSTTTSLSSSSATITDRKSFEFCVVCGDKASGRHYGAISCEGCKGFFKRSVRKQLNYVCRANQECEVTKHHRNRCQYCRLQKCIQMGMRADHCQPERKPLVLDNSSTTSTTAVTNFATSTTMTNTGSNNNCSILMPSHQQQQQNRSTTHHHQHQQQSSSSSSHSHSPTPRNASAAAAAAATAAMLRNCSTTSTNATTAAAAAAAVQEMNNLLDNKAALSIIEATACVQNPNSTLNSHKNNGDLNTLANVVSNLIAFNKQVNQSSQQQPMIVNTTTSATTTNTSDQHHHSHHPHHQHHPHHLQSNPTIERLWKSDIDDDLNTEESHSEKSISAKDNIISSDVNSEQRSGQQQQQQQNLLITKAAFDAMAKIVSGSKISSDQESLFLYGAMDAFGCVSGEQENCIDFDGPIIGEQHFLFNLAPPMAPNSFMSLQYICEFASRLLFLSVHWAQSIAAFQNMTHDIQTSLIRGCWCQLFVLGLAQTSQVMSLATILSAIITHLQTTLQQDTLSLQRIKQVTDHICKLQDFVNTFQKLQVDEREYAYLKSIILFSPENVVGISSISQRQIERFQEMCAIELRNYVQQQQQQSKKIENLSPSLSRQTTTTTTTLDRYSRLILRLIPLRSLMPSLTEDLFFSGLIGNVQIDSIIPYILDMDAKEFTNQFQNITTTTTSTSTSTITPSTTSSGSNRLKSSTTLSSNTTNTNNSRAESPSKA</sequence>
<proteinExistence type="predicted"/>
<feature type="compositionally biased region" description="Low complexity" evidence="10">
    <location>
        <begin position="825"/>
        <end position="863"/>
    </location>
</feature>
<feature type="compositionally biased region" description="Polar residues" evidence="10">
    <location>
        <begin position="22"/>
        <end position="41"/>
    </location>
</feature>
<organism evidence="13 14">
    <name type="scientific">Dermatophagoides pteronyssinus</name>
    <name type="common">European house dust mite</name>
    <dbReference type="NCBI Taxonomy" id="6956"/>
    <lineage>
        <taxon>Eukaryota</taxon>
        <taxon>Metazoa</taxon>
        <taxon>Ecdysozoa</taxon>
        <taxon>Arthropoda</taxon>
        <taxon>Chelicerata</taxon>
        <taxon>Arachnida</taxon>
        <taxon>Acari</taxon>
        <taxon>Acariformes</taxon>
        <taxon>Sarcoptiformes</taxon>
        <taxon>Astigmata</taxon>
        <taxon>Psoroptidia</taxon>
        <taxon>Analgoidea</taxon>
        <taxon>Pyroglyphidae</taxon>
        <taxon>Dermatophagoidinae</taxon>
        <taxon>Dermatophagoides</taxon>
    </lineage>
</organism>
<evidence type="ECO:0000259" key="12">
    <source>
        <dbReference type="PROSITE" id="PS51843"/>
    </source>
</evidence>
<dbReference type="SMART" id="SM00430">
    <property type="entry name" value="HOLI"/>
    <property type="match status" value="1"/>
</dbReference>
<feature type="region of interest" description="Disordered" evidence="10">
    <location>
        <begin position="1"/>
        <end position="77"/>
    </location>
</feature>
<dbReference type="GO" id="GO:0003700">
    <property type="term" value="F:DNA-binding transcription factor activity"/>
    <property type="evidence" value="ECO:0007669"/>
    <property type="project" value="InterPro"/>
</dbReference>
<keyword evidence="7" id="KW-0804">Transcription</keyword>
<gene>
    <name evidence="14" type="primary">LOC113794327</name>
</gene>
<feature type="domain" description="Nuclear receptor" evidence="11">
    <location>
        <begin position="177"/>
        <end position="252"/>
    </location>
</feature>
<evidence type="ECO:0000256" key="6">
    <source>
        <dbReference type="ARBA" id="ARBA00023125"/>
    </source>
</evidence>
<feature type="compositionally biased region" description="Basic residues" evidence="10">
    <location>
        <begin position="444"/>
        <end position="457"/>
    </location>
</feature>
<keyword evidence="2" id="KW-0479">Metal-binding</keyword>
<dbReference type="InterPro" id="IPR050274">
    <property type="entry name" value="Nuclear_hormone_rcpt_NR2"/>
</dbReference>
<evidence type="ECO:0000256" key="2">
    <source>
        <dbReference type="ARBA" id="ARBA00022723"/>
    </source>
</evidence>
<name>A0A6P6Y6U4_DERPT</name>
<dbReference type="Pfam" id="PF00104">
    <property type="entry name" value="Hormone_recep"/>
    <property type="match status" value="1"/>
</dbReference>
<dbReference type="InterPro" id="IPR000536">
    <property type="entry name" value="Nucl_hrmn_rcpt_lig-bd"/>
</dbReference>
<evidence type="ECO:0000313" key="13">
    <source>
        <dbReference type="Proteomes" id="UP000515146"/>
    </source>
</evidence>
<dbReference type="PRINTS" id="PR00398">
    <property type="entry name" value="STRDHORMONER"/>
</dbReference>
<dbReference type="InterPro" id="IPR013088">
    <property type="entry name" value="Znf_NHR/GATA"/>
</dbReference>
<dbReference type="SUPFAM" id="SSF57716">
    <property type="entry name" value="Glucocorticoid receptor-like (DNA-binding domain)"/>
    <property type="match status" value="1"/>
</dbReference>
<dbReference type="FunFam" id="1.10.565.10:FF:000041">
    <property type="entry name" value="Nuclear hormone receptor HR78"/>
    <property type="match status" value="1"/>
</dbReference>
<evidence type="ECO:0000256" key="8">
    <source>
        <dbReference type="ARBA" id="ARBA00023170"/>
    </source>
</evidence>
<dbReference type="PROSITE" id="PS51030">
    <property type="entry name" value="NUCLEAR_REC_DBD_2"/>
    <property type="match status" value="1"/>
</dbReference>
<keyword evidence="6" id="KW-0238">DNA-binding</keyword>
<feature type="compositionally biased region" description="Low complexity" evidence="10">
    <location>
        <begin position="311"/>
        <end position="332"/>
    </location>
</feature>
<feature type="compositionally biased region" description="Low complexity" evidence="10">
    <location>
        <begin position="111"/>
        <end position="168"/>
    </location>
</feature>
<feature type="region of interest" description="Disordered" evidence="10">
    <location>
        <begin position="825"/>
        <end position="870"/>
    </location>
</feature>
<dbReference type="PANTHER" id="PTHR24083">
    <property type="entry name" value="NUCLEAR HORMONE RECEPTOR"/>
    <property type="match status" value="1"/>
</dbReference>
<evidence type="ECO:0000256" key="9">
    <source>
        <dbReference type="ARBA" id="ARBA00023242"/>
    </source>
</evidence>
<dbReference type="PROSITE" id="PS51843">
    <property type="entry name" value="NR_LBD"/>
    <property type="match status" value="1"/>
</dbReference>
<accession>A0A6P6Y6U4</accession>
<feature type="region of interest" description="Disordered" evidence="10">
    <location>
        <begin position="434"/>
        <end position="460"/>
    </location>
</feature>
<keyword evidence="5" id="KW-0805">Transcription regulation</keyword>
<reference evidence="14" key="1">
    <citation type="submission" date="2025-08" db="UniProtKB">
        <authorList>
            <consortium name="RefSeq"/>
        </authorList>
    </citation>
    <scope>IDENTIFICATION</scope>
    <source>
        <strain evidence="14">Airmid</strain>
    </source>
</reference>
<dbReference type="InParanoid" id="A0A6P6Y6U4"/>
<dbReference type="Gene3D" id="3.30.50.10">
    <property type="entry name" value="Erythroid Transcription Factor GATA-1, subunit A"/>
    <property type="match status" value="1"/>
</dbReference>
<dbReference type="InterPro" id="IPR035500">
    <property type="entry name" value="NHR-like_dom_sf"/>
</dbReference>
<feature type="domain" description="NR LBD" evidence="12">
    <location>
        <begin position="489"/>
        <end position="811"/>
    </location>
</feature>
<evidence type="ECO:0000256" key="3">
    <source>
        <dbReference type="ARBA" id="ARBA00022771"/>
    </source>
</evidence>
<dbReference type="InterPro" id="IPR001628">
    <property type="entry name" value="Znf_hrmn_rcpt"/>
</dbReference>
<dbReference type="InterPro" id="IPR001723">
    <property type="entry name" value="Nuclear_hrmn_rcpt"/>
</dbReference>
<dbReference type="AlphaFoldDB" id="A0A6P6Y6U4"/>
<evidence type="ECO:0000256" key="4">
    <source>
        <dbReference type="ARBA" id="ARBA00022833"/>
    </source>
</evidence>
<dbReference type="Pfam" id="PF00105">
    <property type="entry name" value="zf-C4"/>
    <property type="match status" value="1"/>
</dbReference>
<dbReference type="Gene3D" id="1.10.565.10">
    <property type="entry name" value="Retinoid X Receptor"/>
    <property type="match status" value="1"/>
</dbReference>
<dbReference type="OMA" id="LQKCIQM"/>
<keyword evidence="4" id="KW-0862">Zinc</keyword>
<feature type="region of interest" description="Disordered" evidence="10">
    <location>
        <begin position="284"/>
        <end position="332"/>
    </location>
</feature>
<dbReference type="PROSITE" id="PS00031">
    <property type="entry name" value="NUCLEAR_REC_DBD_1"/>
    <property type="match status" value="1"/>
</dbReference>